<evidence type="ECO:0000313" key="4">
    <source>
        <dbReference type="Proteomes" id="UP000748756"/>
    </source>
</evidence>
<dbReference type="OrthoDB" id="2410974at2759"/>
<evidence type="ECO:0000313" key="3">
    <source>
        <dbReference type="EMBL" id="KAF9146423.1"/>
    </source>
</evidence>
<organism evidence="3 4">
    <name type="scientific">Linnemannia schmuckeri</name>
    <dbReference type="NCBI Taxonomy" id="64567"/>
    <lineage>
        <taxon>Eukaryota</taxon>
        <taxon>Fungi</taxon>
        <taxon>Fungi incertae sedis</taxon>
        <taxon>Mucoromycota</taxon>
        <taxon>Mortierellomycotina</taxon>
        <taxon>Mortierellomycetes</taxon>
        <taxon>Mortierellales</taxon>
        <taxon>Mortierellaceae</taxon>
        <taxon>Linnemannia</taxon>
    </lineage>
</organism>
<proteinExistence type="predicted"/>
<keyword evidence="2" id="KW-0812">Transmembrane</keyword>
<protein>
    <submittedName>
        <fullName evidence="3">Uncharacterized protein</fullName>
    </submittedName>
</protein>
<keyword evidence="4" id="KW-1185">Reference proteome</keyword>
<keyword evidence="2" id="KW-1133">Transmembrane helix</keyword>
<feature type="compositionally biased region" description="Low complexity" evidence="1">
    <location>
        <begin position="22"/>
        <end position="31"/>
    </location>
</feature>
<evidence type="ECO:0000256" key="1">
    <source>
        <dbReference type="SAM" id="MobiDB-lite"/>
    </source>
</evidence>
<dbReference type="AlphaFoldDB" id="A0A9P5V8D9"/>
<name>A0A9P5V8D9_9FUNG</name>
<reference evidence="3" key="1">
    <citation type="journal article" date="2020" name="Fungal Divers.">
        <title>Resolving the Mortierellaceae phylogeny through synthesis of multi-gene phylogenetics and phylogenomics.</title>
        <authorList>
            <person name="Vandepol N."/>
            <person name="Liber J."/>
            <person name="Desiro A."/>
            <person name="Na H."/>
            <person name="Kennedy M."/>
            <person name="Barry K."/>
            <person name="Grigoriev I.V."/>
            <person name="Miller A.N."/>
            <person name="O'Donnell K."/>
            <person name="Stajich J.E."/>
            <person name="Bonito G."/>
        </authorList>
    </citation>
    <scope>NUCLEOTIDE SEQUENCE</scope>
    <source>
        <strain evidence="3">NRRL 6426</strain>
    </source>
</reference>
<comment type="caution">
    <text evidence="3">The sequence shown here is derived from an EMBL/GenBank/DDBJ whole genome shotgun (WGS) entry which is preliminary data.</text>
</comment>
<feature type="compositionally biased region" description="Low complexity" evidence="1">
    <location>
        <begin position="42"/>
        <end position="76"/>
    </location>
</feature>
<accession>A0A9P5V8D9</accession>
<feature type="non-terminal residue" evidence="3">
    <location>
        <position position="189"/>
    </location>
</feature>
<dbReference type="EMBL" id="JAAAUQ010000909">
    <property type="protein sequence ID" value="KAF9146423.1"/>
    <property type="molecule type" value="Genomic_DNA"/>
</dbReference>
<sequence>MSPKLNMFSKHKHKHKDSNEDNYNYNYNTTTIDPRKSTSTYSTISQPLTTSQPPTISQPPTMSQPTASTSTSSSSNPPQPSSSHTKAHQPEPGTLMESVLESTSIKVTDTTINAIKNIDFQAIIDTYITPVIRYFHQLYLQQPPGSVERLGMWGCLVAGAIPVGCLVLGVGMACVGCFIVTGATLLITQ</sequence>
<feature type="transmembrane region" description="Helical" evidence="2">
    <location>
        <begin position="156"/>
        <end position="187"/>
    </location>
</feature>
<feature type="region of interest" description="Disordered" evidence="1">
    <location>
        <begin position="1"/>
        <end position="92"/>
    </location>
</feature>
<evidence type="ECO:0000256" key="2">
    <source>
        <dbReference type="SAM" id="Phobius"/>
    </source>
</evidence>
<dbReference type="Proteomes" id="UP000748756">
    <property type="component" value="Unassembled WGS sequence"/>
</dbReference>
<gene>
    <name evidence="3" type="ORF">BG015_011598</name>
</gene>
<keyword evidence="2" id="KW-0472">Membrane</keyword>